<evidence type="ECO:0000256" key="5">
    <source>
        <dbReference type="ARBA" id="ARBA00022597"/>
    </source>
</evidence>
<feature type="transmembrane region" description="Helical" evidence="10">
    <location>
        <begin position="147"/>
        <end position="167"/>
    </location>
</feature>
<accession>A0AA89B0C1</accession>
<dbReference type="InterPro" id="IPR047664">
    <property type="entry name" value="SWEET"/>
</dbReference>
<dbReference type="Proteomes" id="UP001188597">
    <property type="component" value="Unassembled WGS sequence"/>
</dbReference>
<organism evidence="11 12">
    <name type="scientific">Escallonia herrerae</name>
    <dbReference type="NCBI Taxonomy" id="1293975"/>
    <lineage>
        <taxon>Eukaryota</taxon>
        <taxon>Viridiplantae</taxon>
        <taxon>Streptophyta</taxon>
        <taxon>Embryophyta</taxon>
        <taxon>Tracheophyta</taxon>
        <taxon>Spermatophyta</taxon>
        <taxon>Magnoliopsida</taxon>
        <taxon>eudicotyledons</taxon>
        <taxon>Gunneridae</taxon>
        <taxon>Pentapetalae</taxon>
        <taxon>asterids</taxon>
        <taxon>campanulids</taxon>
        <taxon>Escalloniales</taxon>
        <taxon>Escalloniaceae</taxon>
        <taxon>Escallonia</taxon>
    </lineage>
</organism>
<proteinExistence type="inferred from homology"/>
<protein>
    <recommendedName>
        <fullName evidence="13">Bidirectional sugar transporter SWEET</fullName>
    </recommendedName>
</protein>
<dbReference type="FunFam" id="1.20.1280.290:FF:000003">
    <property type="entry name" value="Bidirectional sugar transporter SWEET"/>
    <property type="match status" value="2"/>
</dbReference>
<dbReference type="GO" id="GO:0051119">
    <property type="term" value="F:sugar transmembrane transporter activity"/>
    <property type="evidence" value="ECO:0007669"/>
    <property type="project" value="InterPro"/>
</dbReference>
<evidence type="ECO:0000256" key="2">
    <source>
        <dbReference type="ARBA" id="ARBA00007809"/>
    </source>
</evidence>
<feature type="transmembrane region" description="Helical" evidence="10">
    <location>
        <begin position="327"/>
        <end position="350"/>
    </location>
</feature>
<feature type="transmembrane region" description="Helical" evidence="10">
    <location>
        <begin position="114"/>
        <end position="135"/>
    </location>
</feature>
<dbReference type="FunFam" id="1.20.1280.290:FF:000001">
    <property type="entry name" value="Bidirectional sugar transporter SWEET"/>
    <property type="match status" value="2"/>
</dbReference>
<feature type="non-terminal residue" evidence="11">
    <location>
        <position position="1"/>
    </location>
</feature>
<dbReference type="Gene3D" id="1.20.1280.290">
    <property type="match status" value="4"/>
</dbReference>
<name>A0AA89B0C1_9ASTE</name>
<dbReference type="PANTHER" id="PTHR10791:SF22">
    <property type="entry name" value="BIDIRECTIONAL SUGAR TRANSPORTER SWEET11"/>
    <property type="match status" value="1"/>
</dbReference>
<keyword evidence="9 10" id="KW-0472">Membrane</keyword>
<keyword evidence="6 10" id="KW-0812">Transmembrane</keyword>
<feature type="transmembrane region" description="Helical" evidence="10">
    <location>
        <begin position="388"/>
        <end position="409"/>
    </location>
</feature>
<comment type="subcellular location">
    <subcellularLocation>
        <location evidence="1">Cell membrane</location>
        <topology evidence="1">Multi-pass membrane protein</topology>
    </subcellularLocation>
</comment>
<feature type="transmembrane region" description="Helical" evidence="10">
    <location>
        <begin position="421"/>
        <end position="443"/>
    </location>
</feature>
<keyword evidence="7" id="KW-0677">Repeat</keyword>
<dbReference type="EMBL" id="JAVXUP010000963">
    <property type="protein sequence ID" value="KAK3018001.1"/>
    <property type="molecule type" value="Genomic_DNA"/>
</dbReference>
<keyword evidence="12" id="KW-1185">Reference proteome</keyword>
<evidence type="ECO:0000256" key="10">
    <source>
        <dbReference type="SAM" id="Phobius"/>
    </source>
</evidence>
<dbReference type="Pfam" id="PF03083">
    <property type="entry name" value="MtN3_slv"/>
    <property type="match status" value="4"/>
</dbReference>
<evidence type="ECO:0000313" key="11">
    <source>
        <dbReference type="EMBL" id="KAK3018001.1"/>
    </source>
</evidence>
<feature type="transmembrane region" description="Helical" evidence="10">
    <location>
        <begin position="362"/>
        <end position="382"/>
    </location>
</feature>
<dbReference type="PANTHER" id="PTHR10791">
    <property type="entry name" value="RAG1-ACTIVATING PROTEIN 1"/>
    <property type="match status" value="1"/>
</dbReference>
<evidence type="ECO:0000256" key="6">
    <source>
        <dbReference type="ARBA" id="ARBA00022692"/>
    </source>
</evidence>
<feature type="transmembrane region" description="Helical" evidence="10">
    <location>
        <begin position="303"/>
        <end position="321"/>
    </location>
</feature>
<feature type="transmembrane region" description="Helical" evidence="10">
    <location>
        <begin position="54"/>
        <end position="76"/>
    </location>
</feature>
<comment type="caution">
    <text evidence="11">The sequence shown here is derived from an EMBL/GenBank/DDBJ whole genome shotgun (WGS) entry which is preliminary data.</text>
</comment>
<dbReference type="GO" id="GO:0005886">
    <property type="term" value="C:plasma membrane"/>
    <property type="evidence" value="ECO:0007669"/>
    <property type="project" value="UniProtKB-SubCell"/>
</dbReference>
<evidence type="ECO:0000256" key="7">
    <source>
        <dbReference type="ARBA" id="ARBA00022737"/>
    </source>
</evidence>
<dbReference type="InterPro" id="IPR004316">
    <property type="entry name" value="SWEET_rpt"/>
</dbReference>
<keyword evidence="5" id="KW-0762">Sugar transport</keyword>
<feature type="transmembrane region" description="Helical" evidence="10">
    <location>
        <begin position="30"/>
        <end position="48"/>
    </location>
</feature>
<evidence type="ECO:0000256" key="9">
    <source>
        <dbReference type="ARBA" id="ARBA00023136"/>
    </source>
</evidence>
<feature type="transmembrane region" description="Helical" evidence="10">
    <location>
        <begin position="173"/>
        <end position="193"/>
    </location>
</feature>
<reference evidence="11" key="1">
    <citation type="submission" date="2022-12" db="EMBL/GenBank/DDBJ databases">
        <title>Draft genome assemblies for two species of Escallonia (Escalloniales).</title>
        <authorList>
            <person name="Chanderbali A."/>
            <person name="Dervinis C."/>
            <person name="Anghel I."/>
            <person name="Soltis D."/>
            <person name="Soltis P."/>
            <person name="Zapata F."/>
        </authorList>
    </citation>
    <scope>NUCLEOTIDE SEQUENCE</scope>
    <source>
        <strain evidence="11">UCBG64.0493</strain>
        <tissue evidence="11">Leaf</tissue>
    </source>
</reference>
<evidence type="ECO:0000256" key="3">
    <source>
        <dbReference type="ARBA" id="ARBA00022448"/>
    </source>
</evidence>
<comment type="similarity">
    <text evidence="2">Belongs to the SWEET sugar transporter family.</text>
</comment>
<dbReference type="AlphaFoldDB" id="A0AA89B0C1"/>
<feature type="transmembrane region" description="Helical" evidence="10">
    <location>
        <begin position="88"/>
        <end position="108"/>
    </location>
</feature>
<feature type="transmembrane region" description="Helical" evidence="10">
    <location>
        <begin position="449"/>
        <end position="470"/>
    </location>
</feature>
<evidence type="ECO:0000313" key="12">
    <source>
        <dbReference type="Proteomes" id="UP001188597"/>
    </source>
</evidence>
<sequence>NIISFLVYLAPAPTFHRICKKKSTEGFQSVPYVVALFTAMLWIYYASLKSESTLLMSINSVGCVIETIYIALYIAYAPKKARILTLKLVLLLIFAGFCLILLLTQFLAKGPARLRVLGWICVVLSVSVFAAPLSIMTQVLRTKSVEFMPFWLSFFLALSAVMWFFYGLLQKDFFITLPNILGFVFGVIQMVLYEIYKNQKGPEAEQKLPTIVKPGGCATTPEVHPVCSLPKSDEIEEAKDEDVHEDQTELYEKMFAEEITMFSEQWTLAFGLLGNIISFMVYLAPVPTFYQVYIKKSAEGFQSIPYIVALFSAMLWIYYALLKSNAMLLITINSVGCFIETIYVCFYLFYAPKKSRIQTVKLLLSLNFGGFGLIVVLTQFLAKQDTRFKIVGWICLVFSLSVFVAPLGVVRQVIRTKSVEYMPILLSFSLTLSAVIWFFYGLLLNDYNVAIPNVLGFIFGVLQMVLYAMYKNAKKAIEHKLPEFHNQVIILDDHKLPELKEQIIDVVELSAMVCAEMIPAAIKLQEHVHDTVEVQSLPKKTIEAVK</sequence>
<evidence type="ECO:0008006" key="13">
    <source>
        <dbReference type="Google" id="ProtNLM"/>
    </source>
</evidence>
<evidence type="ECO:0000256" key="1">
    <source>
        <dbReference type="ARBA" id="ARBA00004651"/>
    </source>
</evidence>
<evidence type="ECO:0000256" key="4">
    <source>
        <dbReference type="ARBA" id="ARBA00022475"/>
    </source>
</evidence>
<gene>
    <name evidence="11" type="ORF">RJ639_004377</name>
</gene>
<evidence type="ECO:0000256" key="8">
    <source>
        <dbReference type="ARBA" id="ARBA00022989"/>
    </source>
</evidence>
<keyword evidence="8 10" id="KW-1133">Transmembrane helix</keyword>
<keyword evidence="3" id="KW-0813">Transport</keyword>
<keyword evidence="4" id="KW-1003">Cell membrane</keyword>